<keyword evidence="5" id="KW-0732">Signal</keyword>
<dbReference type="Gene3D" id="2.10.90.10">
    <property type="entry name" value="Cystine-knot cytokines"/>
    <property type="match status" value="1"/>
</dbReference>
<evidence type="ECO:0000256" key="3">
    <source>
        <dbReference type="ARBA" id="ARBA00022525"/>
    </source>
</evidence>
<keyword evidence="3" id="KW-0964">Secreted</keyword>
<comment type="caution">
    <text evidence="7">The sequence shown here is derived from an EMBL/GenBank/DDBJ whole genome shotgun (WGS) entry which is preliminary data.</text>
</comment>
<evidence type="ECO:0000313" key="7">
    <source>
        <dbReference type="EMBL" id="CAB3365553.1"/>
    </source>
</evidence>
<dbReference type="PANTHER" id="PTHR11515:SF13">
    <property type="entry name" value="GLYCOPROTEIN HORMONE BETA 5, ISOFORM A"/>
    <property type="match status" value="1"/>
</dbReference>
<dbReference type="GO" id="GO:0005179">
    <property type="term" value="F:hormone activity"/>
    <property type="evidence" value="ECO:0007669"/>
    <property type="project" value="InterPro"/>
</dbReference>
<evidence type="ECO:0000256" key="2">
    <source>
        <dbReference type="ARBA" id="ARBA00006552"/>
    </source>
</evidence>
<evidence type="ECO:0000313" key="8">
    <source>
        <dbReference type="Proteomes" id="UP000494165"/>
    </source>
</evidence>
<feature type="chain" id="PRO_5035775697" description="Glycoprotein hormone subunit beta domain-containing protein" evidence="5">
    <location>
        <begin position="20"/>
        <end position="153"/>
    </location>
</feature>
<keyword evidence="4" id="KW-1015">Disulfide bond</keyword>
<gene>
    <name evidence="7" type="ORF">CLODIP_2_CD05565</name>
</gene>
<dbReference type="Proteomes" id="UP000494165">
    <property type="component" value="Unassembled WGS sequence"/>
</dbReference>
<evidence type="ECO:0000256" key="5">
    <source>
        <dbReference type="SAM" id="SignalP"/>
    </source>
</evidence>
<evidence type="ECO:0000259" key="6">
    <source>
        <dbReference type="Pfam" id="PF00007"/>
    </source>
</evidence>
<dbReference type="Pfam" id="PF00007">
    <property type="entry name" value="Cys_knot"/>
    <property type="match status" value="1"/>
</dbReference>
<dbReference type="InterPro" id="IPR001545">
    <property type="entry name" value="Gonadotropin_bsu"/>
</dbReference>
<feature type="signal peptide" evidence="5">
    <location>
        <begin position="1"/>
        <end position="19"/>
    </location>
</feature>
<keyword evidence="8" id="KW-1185">Reference proteome</keyword>
<dbReference type="GO" id="GO:0005615">
    <property type="term" value="C:extracellular space"/>
    <property type="evidence" value="ECO:0007669"/>
    <property type="project" value="TreeGrafter"/>
</dbReference>
<dbReference type="InterPro" id="IPR029034">
    <property type="entry name" value="Cystine-knot_cytokine"/>
</dbReference>
<feature type="domain" description="Glycoprotein hormone subunit beta" evidence="6">
    <location>
        <begin position="59"/>
        <end position="144"/>
    </location>
</feature>
<name>A0A8S1C8G9_9INSE</name>
<protein>
    <recommendedName>
        <fullName evidence="6">Glycoprotein hormone subunit beta domain-containing protein</fullName>
    </recommendedName>
</protein>
<dbReference type="EMBL" id="CADEPI010000021">
    <property type="protein sequence ID" value="CAB3365553.1"/>
    <property type="molecule type" value="Genomic_DNA"/>
</dbReference>
<sequence length="153" mass="17369">MSATVLFGLLLLLATQGRAEIELNPILADMAQIDMSNTLGCHRRLYSYKVIQSDPAGRSCWDVVNVMSCWGRCDSNEISDWRFPYKRSFHPVCMHDDRRPMSVELKNCDADALPGTERYVYYEAVSCRCSVCKSSEASCEGLRYRGQRSGNKH</sequence>
<proteinExistence type="inferred from homology"/>
<dbReference type="OrthoDB" id="10006958at2759"/>
<dbReference type="SUPFAM" id="SSF57501">
    <property type="entry name" value="Cystine-knot cytokines"/>
    <property type="match status" value="1"/>
</dbReference>
<evidence type="ECO:0000256" key="1">
    <source>
        <dbReference type="ARBA" id="ARBA00004613"/>
    </source>
</evidence>
<accession>A0A8S1C8G9</accession>
<comment type="similarity">
    <text evidence="2">Belongs to the glycoprotein hormones subunit beta family.</text>
</comment>
<dbReference type="GO" id="GO:0005737">
    <property type="term" value="C:cytoplasm"/>
    <property type="evidence" value="ECO:0007669"/>
    <property type="project" value="TreeGrafter"/>
</dbReference>
<comment type="subcellular location">
    <subcellularLocation>
        <location evidence="1">Secreted</location>
    </subcellularLocation>
</comment>
<dbReference type="GO" id="GO:0007186">
    <property type="term" value="P:G protein-coupled receptor signaling pathway"/>
    <property type="evidence" value="ECO:0007669"/>
    <property type="project" value="TreeGrafter"/>
</dbReference>
<dbReference type="InterPro" id="IPR006208">
    <property type="entry name" value="Glyco_hormone_CN"/>
</dbReference>
<evidence type="ECO:0000256" key="4">
    <source>
        <dbReference type="ARBA" id="ARBA00023157"/>
    </source>
</evidence>
<organism evidence="7 8">
    <name type="scientific">Cloeon dipterum</name>
    <dbReference type="NCBI Taxonomy" id="197152"/>
    <lineage>
        <taxon>Eukaryota</taxon>
        <taxon>Metazoa</taxon>
        <taxon>Ecdysozoa</taxon>
        <taxon>Arthropoda</taxon>
        <taxon>Hexapoda</taxon>
        <taxon>Insecta</taxon>
        <taxon>Pterygota</taxon>
        <taxon>Palaeoptera</taxon>
        <taxon>Ephemeroptera</taxon>
        <taxon>Pisciforma</taxon>
        <taxon>Baetidae</taxon>
        <taxon>Cloeon</taxon>
    </lineage>
</organism>
<dbReference type="PANTHER" id="PTHR11515">
    <property type="entry name" value="GLYCOPROTEIN HORMONE BETA CHAIN"/>
    <property type="match status" value="1"/>
</dbReference>
<dbReference type="CDD" id="cd00069">
    <property type="entry name" value="GHB_like"/>
    <property type="match status" value="1"/>
</dbReference>
<dbReference type="AlphaFoldDB" id="A0A8S1C8G9"/>
<reference evidence="7 8" key="1">
    <citation type="submission" date="2020-04" db="EMBL/GenBank/DDBJ databases">
        <authorList>
            <person name="Alioto T."/>
            <person name="Alioto T."/>
            <person name="Gomez Garrido J."/>
        </authorList>
    </citation>
    <scope>NUCLEOTIDE SEQUENCE [LARGE SCALE GENOMIC DNA]</scope>
</reference>